<evidence type="ECO:0000256" key="14">
    <source>
        <dbReference type="ARBA" id="ARBA00049497"/>
    </source>
</evidence>
<evidence type="ECO:0000256" key="17">
    <source>
        <dbReference type="ARBA" id="ARBA00049806"/>
    </source>
</evidence>
<comment type="catalytic activity">
    <reaction evidence="14">
        <text>L-lysyl-[protein] + 3 S-adenosyl-L-methionine = N(6),N(6),N(6)-trimethyl-L-lysyl-[protein] + 3 S-adenosyl-L-homocysteine + 3 H(+)</text>
        <dbReference type="Rhea" id="RHEA:54192"/>
        <dbReference type="Rhea" id="RHEA-COMP:9752"/>
        <dbReference type="Rhea" id="RHEA-COMP:13826"/>
        <dbReference type="ChEBI" id="CHEBI:15378"/>
        <dbReference type="ChEBI" id="CHEBI:29969"/>
        <dbReference type="ChEBI" id="CHEBI:57856"/>
        <dbReference type="ChEBI" id="CHEBI:59789"/>
        <dbReference type="ChEBI" id="CHEBI:61961"/>
    </reaction>
    <physiologicalReaction direction="left-to-right" evidence="14">
        <dbReference type="Rhea" id="RHEA:54193"/>
    </physiologicalReaction>
</comment>
<feature type="domain" description="MYND-type" evidence="21">
    <location>
        <begin position="59"/>
        <end position="128"/>
    </location>
</feature>
<protein>
    <recommendedName>
        <fullName evidence="15">Protein-lysine N-trimethyltransferase SMYD5</fullName>
        <ecNumber evidence="2">2.1.1.359</ecNumber>
        <ecNumber evidence="10">2.1.1.372</ecNumber>
    </recommendedName>
    <alternativeName>
        <fullName evidence="11">SET and MYND domain-containing protein 5</fullName>
    </alternativeName>
    <alternativeName>
        <fullName evidence="16">[histone H3]-lysine20 N-trimethyltransferase SMYD5</fullName>
    </alternativeName>
    <alternativeName>
        <fullName evidence="17">[histone H4]-lysine36 N-trimethyltransferase SMYD5</fullName>
    </alternativeName>
</protein>
<reference evidence="22 23" key="1">
    <citation type="submission" date="2022-05" db="EMBL/GenBank/DDBJ databases">
        <authorList>
            <consortium name="Genoscope - CEA"/>
            <person name="William W."/>
        </authorList>
    </citation>
    <scope>NUCLEOTIDE SEQUENCE [LARGE SCALE GENOMIC DNA]</scope>
</reference>
<evidence type="ECO:0000259" key="21">
    <source>
        <dbReference type="PROSITE" id="PS50865"/>
    </source>
</evidence>
<dbReference type="InterPro" id="IPR044422">
    <property type="entry name" value="SMYD5_SET"/>
</dbReference>
<gene>
    <name evidence="22" type="ORF">PLOB_00025630</name>
</gene>
<evidence type="ECO:0000259" key="20">
    <source>
        <dbReference type="PROSITE" id="PS50280"/>
    </source>
</evidence>
<comment type="catalytic activity">
    <reaction evidence="13">
        <text>L-lysyl(20)-[histone H4] + 3 S-adenosyl-L-methionine = N(6),N(6),N(6)-trimethyl-L-lysyl(20)-[histone H4] + 3 S-adenosyl-L-homocysteine + 3 H(+)</text>
        <dbReference type="Rhea" id="RHEA:64456"/>
        <dbReference type="Rhea" id="RHEA-COMP:15554"/>
        <dbReference type="Rhea" id="RHEA-COMP:15998"/>
        <dbReference type="ChEBI" id="CHEBI:15378"/>
        <dbReference type="ChEBI" id="CHEBI:29969"/>
        <dbReference type="ChEBI" id="CHEBI:57856"/>
        <dbReference type="ChEBI" id="CHEBI:59789"/>
        <dbReference type="ChEBI" id="CHEBI:61961"/>
        <dbReference type="EC" id="2.1.1.372"/>
    </reaction>
</comment>
<dbReference type="Proteomes" id="UP001159405">
    <property type="component" value="Unassembled WGS sequence"/>
</dbReference>
<evidence type="ECO:0000256" key="13">
    <source>
        <dbReference type="ARBA" id="ARBA00048081"/>
    </source>
</evidence>
<comment type="caution">
    <text evidence="22">The sequence shown here is derived from an EMBL/GenBank/DDBJ whole genome shotgun (WGS) entry which is preliminary data.</text>
</comment>
<feature type="region of interest" description="Disordered" evidence="19">
    <location>
        <begin position="373"/>
        <end position="397"/>
    </location>
</feature>
<keyword evidence="23" id="KW-1185">Reference proteome</keyword>
<evidence type="ECO:0000256" key="10">
    <source>
        <dbReference type="ARBA" id="ARBA00024057"/>
    </source>
</evidence>
<dbReference type="Pfam" id="PF01753">
    <property type="entry name" value="zf-MYND"/>
    <property type="match status" value="1"/>
</dbReference>
<evidence type="ECO:0000256" key="11">
    <source>
        <dbReference type="ARBA" id="ARBA00033038"/>
    </source>
</evidence>
<evidence type="ECO:0000256" key="9">
    <source>
        <dbReference type="ARBA" id="ARBA00022833"/>
    </source>
</evidence>
<comment type="catalytic activity">
    <reaction evidence="12">
        <text>L-lysyl(36)-[histone H3] + 3 S-adenosyl-L-methionine = N(6),N(6),N(6)-trimethyl-L-lysyl(36)-[histone H3] + 3 S-adenosyl-L-homocysteine + 3 H(+)</text>
        <dbReference type="Rhea" id="RHEA:60324"/>
        <dbReference type="Rhea" id="RHEA-COMP:9785"/>
        <dbReference type="Rhea" id="RHEA-COMP:15536"/>
        <dbReference type="ChEBI" id="CHEBI:15378"/>
        <dbReference type="ChEBI" id="CHEBI:29969"/>
        <dbReference type="ChEBI" id="CHEBI:57856"/>
        <dbReference type="ChEBI" id="CHEBI:59789"/>
        <dbReference type="ChEBI" id="CHEBI:61961"/>
        <dbReference type="EC" id="2.1.1.359"/>
    </reaction>
</comment>
<evidence type="ECO:0000256" key="15">
    <source>
        <dbReference type="ARBA" id="ARBA00049768"/>
    </source>
</evidence>
<comment type="subcellular location">
    <subcellularLocation>
        <location evidence="1">Cytoplasm</location>
    </subcellularLocation>
</comment>
<dbReference type="PROSITE" id="PS50865">
    <property type="entry name" value="ZF_MYND_2"/>
    <property type="match status" value="1"/>
</dbReference>
<dbReference type="Pfam" id="PF00856">
    <property type="entry name" value="SET"/>
    <property type="match status" value="1"/>
</dbReference>
<name>A0ABN8NPF7_9CNID</name>
<keyword evidence="6" id="KW-0949">S-adenosyl-L-methionine</keyword>
<evidence type="ECO:0000256" key="18">
    <source>
        <dbReference type="PROSITE-ProRule" id="PRU00134"/>
    </source>
</evidence>
<evidence type="ECO:0000256" key="8">
    <source>
        <dbReference type="ARBA" id="ARBA00022771"/>
    </source>
</evidence>
<dbReference type="InterPro" id="IPR002893">
    <property type="entry name" value="Znf_MYND"/>
</dbReference>
<evidence type="ECO:0000313" key="22">
    <source>
        <dbReference type="EMBL" id="CAH3117202.1"/>
    </source>
</evidence>
<keyword evidence="5" id="KW-0808">Transferase</keyword>
<keyword evidence="4" id="KW-0489">Methyltransferase</keyword>
<feature type="domain" description="SET" evidence="20">
    <location>
        <begin position="10"/>
        <end position="345"/>
    </location>
</feature>
<evidence type="ECO:0000256" key="6">
    <source>
        <dbReference type="ARBA" id="ARBA00022691"/>
    </source>
</evidence>
<evidence type="ECO:0000256" key="7">
    <source>
        <dbReference type="ARBA" id="ARBA00022723"/>
    </source>
</evidence>
<dbReference type="PANTHER" id="PTHR46402">
    <property type="entry name" value="SET AND MYND DOMAIN-CONTAINING PROTEIN 5"/>
    <property type="match status" value="1"/>
</dbReference>
<dbReference type="EC" id="2.1.1.372" evidence="10"/>
<evidence type="ECO:0000256" key="4">
    <source>
        <dbReference type="ARBA" id="ARBA00022603"/>
    </source>
</evidence>
<evidence type="ECO:0000256" key="2">
    <source>
        <dbReference type="ARBA" id="ARBA00012178"/>
    </source>
</evidence>
<organism evidence="22 23">
    <name type="scientific">Porites lobata</name>
    <dbReference type="NCBI Taxonomy" id="104759"/>
    <lineage>
        <taxon>Eukaryota</taxon>
        <taxon>Metazoa</taxon>
        <taxon>Cnidaria</taxon>
        <taxon>Anthozoa</taxon>
        <taxon>Hexacorallia</taxon>
        <taxon>Scleractinia</taxon>
        <taxon>Fungiina</taxon>
        <taxon>Poritidae</taxon>
        <taxon>Porites</taxon>
    </lineage>
</organism>
<dbReference type="SUPFAM" id="SSF82199">
    <property type="entry name" value="SET domain"/>
    <property type="match status" value="1"/>
</dbReference>
<dbReference type="EMBL" id="CALNXK010000030">
    <property type="protein sequence ID" value="CAH3117202.1"/>
    <property type="molecule type" value="Genomic_DNA"/>
</dbReference>
<dbReference type="SMART" id="SM00317">
    <property type="entry name" value="SET"/>
    <property type="match status" value="1"/>
</dbReference>
<evidence type="ECO:0000256" key="12">
    <source>
        <dbReference type="ARBA" id="ARBA00047545"/>
    </source>
</evidence>
<keyword evidence="9" id="KW-0862">Zinc</keyword>
<dbReference type="PROSITE" id="PS50280">
    <property type="entry name" value="SET"/>
    <property type="match status" value="1"/>
</dbReference>
<dbReference type="InterPro" id="IPR001214">
    <property type="entry name" value="SET_dom"/>
</dbReference>
<proteinExistence type="predicted"/>
<dbReference type="Gene3D" id="2.170.270.10">
    <property type="entry name" value="SET domain"/>
    <property type="match status" value="1"/>
</dbReference>
<evidence type="ECO:0000256" key="16">
    <source>
        <dbReference type="ARBA" id="ARBA00049789"/>
    </source>
</evidence>
<accession>A0ABN8NPF7</accession>
<dbReference type="SUPFAM" id="SSF144232">
    <property type="entry name" value="HIT/MYND zinc finger-like"/>
    <property type="match status" value="1"/>
</dbReference>
<dbReference type="InterPro" id="IPR046341">
    <property type="entry name" value="SET_dom_sf"/>
</dbReference>
<sequence>MAAANESHSSQISIKQVSPEKGKGLFANTNFKEGDIIFEEKPLVCCQFLWNALYKYTACGFCMKSLETAEQMARRLTGNATLELPHAAKCCEIVRSGQKVVNCHRCQVTYCSEECQQTAWEQYHRMLCLGENQGDPSHPLEQLQEAWRKMHYPPETASLMLIAQMIAKVLQAPDPDKMKCIFESFCHSVVNKGQQIVHKLLGDEFKEQLDILRMLLSNALFDEKLEQWFKPEGFQSLMALIGTNGQGIGTSSLSIYVSNLENLSDTSEDEGQALDIFIDQLYEEMDKVSGQFLNCEGSGLYALQSSCNHSCEPNAEVTFPFNNSTLVLKALHSIQPGEEIVICYLGECDRDRSRHSRQRLLRENYLFTCTCPKCESEAGDPDVTSSEDEDDSMEEDA</sequence>
<dbReference type="EC" id="2.1.1.359" evidence="2"/>
<evidence type="ECO:0000256" key="19">
    <source>
        <dbReference type="SAM" id="MobiDB-lite"/>
    </source>
</evidence>
<keyword evidence="7" id="KW-0479">Metal-binding</keyword>
<keyword evidence="8 18" id="KW-0863">Zinc-finger</keyword>
<evidence type="ECO:0000256" key="5">
    <source>
        <dbReference type="ARBA" id="ARBA00022679"/>
    </source>
</evidence>
<evidence type="ECO:0000313" key="23">
    <source>
        <dbReference type="Proteomes" id="UP001159405"/>
    </source>
</evidence>
<keyword evidence="3" id="KW-0963">Cytoplasm</keyword>
<feature type="compositionally biased region" description="Acidic residues" evidence="19">
    <location>
        <begin position="377"/>
        <end position="397"/>
    </location>
</feature>
<dbReference type="PANTHER" id="PTHR46402:SF2">
    <property type="entry name" value="HISTONE-LYSINE N-TRIMETHYLTRANSFERASE SMYD5"/>
    <property type="match status" value="1"/>
</dbReference>
<evidence type="ECO:0000256" key="3">
    <source>
        <dbReference type="ARBA" id="ARBA00022490"/>
    </source>
</evidence>
<evidence type="ECO:0000256" key="1">
    <source>
        <dbReference type="ARBA" id="ARBA00004496"/>
    </source>
</evidence>
<dbReference type="CDD" id="cd10521">
    <property type="entry name" value="SET_SMYD5"/>
    <property type="match status" value="1"/>
</dbReference>